<evidence type="ECO:0000313" key="2">
    <source>
        <dbReference type="Proteomes" id="UP001219525"/>
    </source>
</evidence>
<dbReference type="Proteomes" id="UP001219525">
    <property type="component" value="Unassembled WGS sequence"/>
</dbReference>
<protein>
    <submittedName>
        <fullName evidence="1">Uncharacterized protein</fullName>
    </submittedName>
</protein>
<keyword evidence="2" id="KW-1185">Reference proteome</keyword>
<evidence type="ECO:0000313" key="1">
    <source>
        <dbReference type="EMBL" id="KAJ7229905.1"/>
    </source>
</evidence>
<accession>A0AAD6YUK1</accession>
<dbReference type="AlphaFoldDB" id="A0AAD6YUK1"/>
<gene>
    <name evidence="1" type="ORF">GGX14DRAFT_538261</name>
</gene>
<organism evidence="1 2">
    <name type="scientific">Mycena pura</name>
    <dbReference type="NCBI Taxonomy" id="153505"/>
    <lineage>
        <taxon>Eukaryota</taxon>
        <taxon>Fungi</taxon>
        <taxon>Dikarya</taxon>
        <taxon>Basidiomycota</taxon>
        <taxon>Agaricomycotina</taxon>
        <taxon>Agaricomycetes</taxon>
        <taxon>Agaricomycetidae</taxon>
        <taxon>Agaricales</taxon>
        <taxon>Marasmiineae</taxon>
        <taxon>Mycenaceae</taxon>
        <taxon>Mycena</taxon>
    </lineage>
</organism>
<sequence>MSAVGEPLFPPELEREIFETTGLIYPRSIPTLLRVCRRSLMWIEPMRYRLIRSSNRGHAKIIERVKNSKPPSFFRGAVRHLALNRDLTEVEKMEVLSVCTGVVDLVLHEATPAMLPLLSAMRLQRLAVSLMCLFGRFTGVGPAPLFASVTHLHLSDWPLPCILAFLPTLPALTHLRFNVWLPWSDIAMLLRECKKLEVLAPFLRPSEVVAEDVVRDIRLVVVGYADYWDGVLYNKIGIPFFSAPAWCDFWECADAFVTKRRSGAVPGLNSVMADERNTN</sequence>
<comment type="caution">
    <text evidence="1">The sequence shown here is derived from an EMBL/GenBank/DDBJ whole genome shotgun (WGS) entry which is preliminary data.</text>
</comment>
<dbReference type="EMBL" id="JARJCW010000001">
    <property type="protein sequence ID" value="KAJ7229905.1"/>
    <property type="molecule type" value="Genomic_DNA"/>
</dbReference>
<name>A0AAD6YUK1_9AGAR</name>
<proteinExistence type="predicted"/>
<reference evidence="1" key="1">
    <citation type="submission" date="2023-03" db="EMBL/GenBank/DDBJ databases">
        <title>Massive genome expansion in bonnet fungi (Mycena s.s.) driven by repeated elements and novel gene families across ecological guilds.</title>
        <authorList>
            <consortium name="Lawrence Berkeley National Laboratory"/>
            <person name="Harder C.B."/>
            <person name="Miyauchi S."/>
            <person name="Viragh M."/>
            <person name="Kuo A."/>
            <person name="Thoen E."/>
            <person name="Andreopoulos B."/>
            <person name="Lu D."/>
            <person name="Skrede I."/>
            <person name="Drula E."/>
            <person name="Henrissat B."/>
            <person name="Morin E."/>
            <person name="Kohler A."/>
            <person name="Barry K."/>
            <person name="LaButti K."/>
            <person name="Morin E."/>
            <person name="Salamov A."/>
            <person name="Lipzen A."/>
            <person name="Mereny Z."/>
            <person name="Hegedus B."/>
            <person name="Baldrian P."/>
            <person name="Stursova M."/>
            <person name="Weitz H."/>
            <person name="Taylor A."/>
            <person name="Grigoriev I.V."/>
            <person name="Nagy L.G."/>
            <person name="Martin F."/>
            <person name="Kauserud H."/>
        </authorList>
    </citation>
    <scope>NUCLEOTIDE SEQUENCE</scope>
    <source>
        <strain evidence="1">9144</strain>
    </source>
</reference>